<accession>A0A370GNS2</accession>
<dbReference type="Proteomes" id="UP000255355">
    <property type="component" value="Unassembled WGS sequence"/>
</dbReference>
<dbReference type="OrthoDB" id="4562642at2"/>
<proteinExistence type="predicted"/>
<dbReference type="STRING" id="1210089.GCA_001613165_03111"/>
<evidence type="ECO:0000313" key="2">
    <source>
        <dbReference type="Proteomes" id="UP000255355"/>
    </source>
</evidence>
<comment type="caution">
    <text evidence="1">The sequence shown here is derived from an EMBL/GenBank/DDBJ whole genome shotgun (WGS) entry which is preliminary data.</text>
</comment>
<dbReference type="EMBL" id="QQAZ01000013">
    <property type="protein sequence ID" value="RDI45317.1"/>
    <property type="molecule type" value="Genomic_DNA"/>
</dbReference>
<organism evidence="1 2">
    <name type="scientific">Nocardia mexicana</name>
    <dbReference type="NCBI Taxonomy" id="279262"/>
    <lineage>
        <taxon>Bacteria</taxon>
        <taxon>Bacillati</taxon>
        <taxon>Actinomycetota</taxon>
        <taxon>Actinomycetes</taxon>
        <taxon>Mycobacteriales</taxon>
        <taxon>Nocardiaceae</taxon>
        <taxon>Nocardia</taxon>
    </lineage>
</organism>
<name>A0A370GNS2_9NOCA</name>
<protein>
    <submittedName>
        <fullName evidence="1">Uncharacterized protein</fullName>
    </submittedName>
</protein>
<reference evidence="1 2" key="1">
    <citation type="submission" date="2018-07" db="EMBL/GenBank/DDBJ databases">
        <title>Genomic Encyclopedia of Type Strains, Phase IV (KMG-IV): sequencing the most valuable type-strain genomes for metagenomic binning, comparative biology and taxonomic classification.</title>
        <authorList>
            <person name="Goeker M."/>
        </authorList>
    </citation>
    <scope>NUCLEOTIDE SEQUENCE [LARGE SCALE GENOMIC DNA]</scope>
    <source>
        <strain evidence="1 2">DSM 44952</strain>
    </source>
</reference>
<keyword evidence="2" id="KW-1185">Reference proteome</keyword>
<sequence>MPASTVTRSEFERLAHRGLAGDAPVLESAAAERWRAEHSGWRGRHWTYVEDESGVLRLQPLNVSRTAGRRPAA</sequence>
<evidence type="ECO:0000313" key="1">
    <source>
        <dbReference type="EMBL" id="RDI45317.1"/>
    </source>
</evidence>
<dbReference type="AlphaFoldDB" id="A0A370GNS2"/>
<gene>
    <name evidence="1" type="ORF">DFR68_11387</name>
</gene>
<dbReference type="RefSeq" id="WP_147289092.1">
    <property type="nucleotide sequence ID" value="NZ_QQAZ01000013.1"/>
</dbReference>